<dbReference type="GO" id="GO:0016831">
    <property type="term" value="F:carboxy-lyase activity"/>
    <property type="evidence" value="ECO:0007669"/>
    <property type="project" value="InterPro"/>
</dbReference>
<dbReference type="GO" id="GO:0019748">
    <property type="term" value="P:secondary metabolic process"/>
    <property type="evidence" value="ECO:0007669"/>
    <property type="project" value="TreeGrafter"/>
</dbReference>
<evidence type="ECO:0000259" key="2">
    <source>
        <dbReference type="Pfam" id="PF04909"/>
    </source>
</evidence>
<dbReference type="Proteomes" id="UP001218362">
    <property type="component" value="Chromosome"/>
</dbReference>
<sequence length="334" mass="36760">MRRIATEEAFVIPEVLGPMLARFESEPYDPDLFFWSKAAAGTPLQRRLLDLGDERLQIMDKTGVDVQLIGLASTGVQMFDVDTGTALATLANDVLADAMRKHPTRYAGLASFAPQDPARAAKEIERAMTQLGYNGVIVNSHTNGDYLDQPEYWPILEACEATGAPLYIHPRAPSPQMIAPFLDYTLEHAIWGFQAETSLHALRLIVGGLFDRFPQLTVVLGHGGEGLHYWLPRLDAMHANFKAPEGKRPALQLAPSDYIKRNFAVTTSGMNWEPSVKFAIDALGADRVMFAIDYPFVDSAMSVQQMDAIAISAEDKAAIYHGNAERIFRIAPAG</sequence>
<dbReference type="Pfam" id="PF04909">
    <property type="entry name" value="Amidohydro_2"/>
    <property type="match status" value="1"/>
</dbReference>
<evidence type="ECO:0000256" key="1">
    <source>
        <dbReference type="ARBA" id="ARBA00023239"/>
    </source>
</evidence>
<dbReference type="KEGG" id="acob:P0Y56_16020"/>
<dbReference type="SUPFAM" id="SSF51556">
    <property type="entry name" value="Metallo-dependent hydrolases"/>
    <property type="match status" value="1"/>
</dbReference>
<gene>
    <name evidence="3" type="ORF">P0Y56_16020</name>
</gene>
<accession>A0AAJ6BPD1</accession>
<dbReference type="PANTHER" id="PTHR21240:SF30">
    <property type="entry name" value="AMIDOHYDROLASE-RELATED DOMAIN-CONTAINING PROTEIN-RELATED"/>
    <property type="match status" value="1"/>
</dbReference>
<dbReference type="Gene3D" id="3.20.20.140">
    <property type="entry name" value="Metal-dependent hydrolases"/>
    <property type="match status" value="1"/>
</dbReference>
<evidence type="ECO:0000313" key="3">
    <source>
        <dbReference type="EMBL" id="WEK46493.1"/>
    </source>
</evidence>
<evidence type="ECO:0000313" key="4">
    <source>
        <dbReference type="Proteomes" id="UP001218362"/>
    </source>
</evidence>
<dbReference type="GO" id="GO:0005829">
    <property type="term" value="C:cytosol"/>
    <property type="evidence" value="ECO:0007669"/>
    <property type="project" value="TreeGrafter"/>
</dbReference>
<organism evidence="3 4">
    <name type="scientific">Candidatus Andeanibacterium colombiense</name>
    <dbReference type="NCBI Taxonomy" id="3121345"/>
    <lineage>
        <taxon>Bacteria</taxon>
        <taxon>Pseudomonadati</taxon>
        <taxon>Pseudomonadota</taxon>
        <taxon>Alphaproteobacteria</taxon>
        <taxon>Sphingomonadales</taxon>
        <taxon>Sphingomonadaceae</taxon>
        <taxon>Candidatus Andeanibacterium</taxon>
    </lineage>
</organism>
<dbReference type="AlphaFoldDB" id="A0AAJ6BPD1"/>
<dbReference type="PANTHER" id="PTHR21240">
    <property type="entry name" value="2-AMINO-3-CARBOXYLMUCONATE-6-SEMIALDEHYDE DECARBOXYLASE"/>
    <property type="match status" value="1"/>
</dbReference>
<dbReference type="InterPro" id="IPR032466">
    <property type="entry name" value="Metal_Hydrolase"/>
</dbReference>
<reference evidence="3" key="1">
    <citation type="submission" date="2023-03" db="EMBL/GenBank/DDBJ databases">
        <title>Andean soil-derived lignocellulolytic bacterial consortium as a source of novel taxa and putative plastic-active enzymes.</title>
        <authorList>
            <person name="Diaz-Garcia L."/>
            <person name="Chuvochina M."/>
            <person name="Feuerriegel G."/>
            <person name="Bunk B."/>
            <person name="Sproer C."/>
            <person name="Streit W.R."/>
            <person name="Rodriguez L.M."/>
            <person name="Overmann J."/>
            <person name="Jimenez D.J."/>
        </authorList>
    </citation>
    <scope>NUCLEOTIDE SEQUENCE</scope>
    <source>
        <strain evidence="3">MAG 26</strain>
    </source>
</reference>
<protein>
    <submittedName>
        <fullName evidence="3">Amidohydrolase family protein</fullName>
    </submittedName>
</protein>
<name>A0AAJ6BPD1_9SPHN</name>
<dbReference type="InterPro" id="IPR032465">
    <property type="entry name" value="ACMSD"/>
</dbReference>
<dbReference type="GO" id="GO:0016787">
    <property type="term" value="F:hydrolase activity"/>
    <property type="evidence" value="ECO:0007669"/>
    <property type="project" value="InterPro"/>
</dbReference>
<proteinExistence type="predicted"/>
<dbReference type="EMBL" id="CP119316">
    <property type="protein sequence ID" value="WEK46493.1"/>
    <property type="molecule type" value="Genomic_DNA"/>
</dbReference>
<feature type="domain" description="Amidohydrolase-related" evidence="2">
    <location>
        <begin position="53"/>
        <end position="330"/>
    </location>
</feature>
<dbReference type="InterPro" id="IPR006680">
    <property type="entry name" value="Amidohydro-rel"/>
</dbReference>
<keyword evidence="1" id="KW-0456">Lyase</keyword>